<dbReference type="Pfam" id="PF03865">
    <property type="entry name" value="ShlB"/>
    <property type="match status" value="1"/>
</dbReference>
<gene>
    <name evidence="2" type="ORF">C095_09675</name>
</gene>
<sequence length="193" mass="22359">MKLNWVNNRLSKYTAGIGISHYEEDSIFYTKQNITKGKFIPISGDEKKYTKYDMFLMYQKNLKYHTLATLRMTGQYSLSKKLPSVEQIYAGGAYNVRGYPESFMGAEHGIFFNIELSKLVENKGEFFVFLDGASLHGESAWQENRIFSSGFGYRLRFLEKNNIAVSMAFPWKKTINSISVDSNRIYITINHEF</sequence>
<dbReference type="GO" id="GO:0046819">
    <property type="term" value="P:protein secretion by the type V secretion system"/>
    <property type="evidence" value="ECO:0007669"/>
    <property type="project" value="TreeGrafter"/>
</dbReference>
<name>A0A0B4EUG9_9FUSO</name>
<dbReference type="PANTHER" id="PTHR34597">
    <property type="entry name" value="SLR1661 PROTEIN"/>
    <property type="match status" value="1"/>
</dbReference>
<comment type="caution">
    <text evidence="2">The sequence shown here is derived from an EMBL/GenBank/DDBJ whole genome shotgun (WGS) entry which is preliminary data.</text>
</comment>
<reference evidence="2 3" key="1">
    <citation type="submission" date="2013-08" db="EMBL/GenBank/DDBJ databases">
        <title>An opportunistic ruminal bacterium that causes liver abscesses in cattle.</title>
        <authorList>
            <person name="Benahmed F.H."/>
            <person name="Rasmussen M."/>
            <person name="Harbottle H."/>
            <person name="Soppet D."/>
            <person name="Nagaraja T.G."/>
            <person name="Davidson M."/>
        </authorList>
    </citation>
    <scope>NUCLEOTIDE SEQUENCE [LARGE SCALE GENOMIC DNA]</scope>
    <source>
        <strain evidence="2 3">B35</strain>
    </source>
</reference>
<evidence type="ECO:0000313" key="2">
    <source>
        <dbReference type="EMBL" id="KID48534.1"/>
    </source>
</evidence>
<evidence type="ECO:0000313" key="3">
    <source>
        <dbReference type="Proteomes" id="UP000031184"/>
    </source>
</evidence>
<proteinExistence type="predicted"/>
<protein>
    <recommendedName>
        <fullName evidence="1">Haemolysin activator HlyB C-terminal domain-containing protein</fullName>
    </recommendedName>
</protein>
<evidence type="ECO:0000259" key="1">
    <source>
        <dbReference type="Pfam" id="PF03865"/>
    </source>
</evidence>
<dbReference type="Proteomes" id="UP000031184">
    <property type="component" value="Unassembled WGS sequence"/>
</dbReference>
<dbReference type="InterPro" id="IPR051544">
    <property type="entry name" value="TPS_OM_transporter"/>
</dbReference>
<feature type="domain" description="Haemolysin activator HlyB C-terminal" evidence="1">
    <location>
        <begin position="6"/>
        <end position="154"/>
    </location>
</feature>
<dbReference type="InterPro" id="IPR005565">
    <property type="entry name" value="Hemolysn_activator_HlyB_C"/>
</dbReference>
<dbReference type="EMBL" id="AUZI01000023">
    <property type="protein sequence ID" value="KID48534.1"/>
    <property type="molecule type" value="Genomic_DNA"/>
</dbReference>
<dbReference type="PATRIC" id="fig|1226633.4.peg.1961"/>
<dbReference type="GO" id="GO:0008320">
    <property type="term" value="F:protein transmembrane transporter activity"/>
    <property type="evidence" value="ECO:0007669"/>
    <property type="project" value="TreeGrafter"/>
</dbReference>
<accession>A0A0B4EUG9</accession>
<dbReference type="AlphaFoldDB" id="A0A0B4EUG9"/>
<organism evidence="2 3">
    <name type="scientific">Fusobacterium necrophorum subsp. funduliforme B35</name>
    <dbReference type="NCBI Taxonomy" id="1226633"/>
    <lineage>
        <taxon>Bacteria</taxon>
        <taxon>Fusobacteriati</taxon>
        <taxon>Fusobacteriota</taxon>
        <taxon>Fusobacteriia</taxon>
        <taxon>Fusobacteriales</taxon>
        <taxon>Fusobacteriaceae</taxon>
        <taxon>Fusobacterium</taxon>
    </lineage>
</organism>
<dbReference type="GO" id="GO:0098046">
    <property type="term" value="C:type V protein secretion system complex"/>
    <property type="evidence" value="ECO:0007669"/>
    <property type="project" value="TreeGrafter"/>
</dbReference>
<dbReference type="Gene3D" id="2.40.160.50">
    <property type="entry name" value="membrane protein fhac: a member of the omp85/tpsb transporter family"/>
    <property type="match status" value="1"/>
</dbReference>
<dbReference type="PANTHER" id="PTHR34597:SF1">
    <property type="entry name" value="HEME_HEMOPEXIN TRANSPORTER PROTEIN HUXB"/>
    <property type="match status" value="1"/>
</dbReference>